<evidence type="ECO:0000313" key="1">
    <source>
        <dbReference type="WBParaSite" id="SSTP_0000815300.1"/>
    </source>
</evidence>
<proteinExistence type="predicted"/>
<dbReference type="AlphaFoldDB" id="A0A0K0EF90"/>
<organism evidence="1">
    <name type="scientific">Strongyloides stercoralis</name>
    <name type="common">Threadworm</name>
    <dbReference type="NCBI Taxonomy" id="6248"/>
    <lineage>
        <taxon>Eukaryota</taxon>
        <taxon>Metazoa</taxon>
        <taxon>Ecdysozoa</taxon>
        <taxon>Nematoda</taxon>
        <taxon>Chromadorea</taxon>
        <taxon>Rhabditida</taxon>
        <taxon>Tylenchina</taxon>
        <taxon>Panagrolaimomorpha</taxon>
        <taxon>Strongyloidoidea</taxon>
        <taxon>Strongyloididae</taxon>
        <taxon>Strongyloides</taxon>
    </lineage>
</organism>
<dbReference type="WBParaSite" id="SSTP_0000815300.1">
    <property type="protein sequence ID" value="SSTP_0000815300.1"/>
    <property type="gene ID" value="SSTP_0000815300"/>
</dbReference>
<sequence>MTNFVLKFLKVLKKSITRLIANPSYANQLRIRFFTKIKTKVGESFIIPSDGIKTSNSERNTSNKTIVSDNDQYHLLCNTIKFYDIIYKYQDVNEAFHKLILQ</sequence>
<reference evidence="1" key="1">
    <citation type="submission" date="2015-08" db="UniProtKB">
        <authorList>
            <consortium name="WormBaseParasite"/>
        </authorList>
    </citation>
    <scope>IDENTIFICATION</scope>
</reference>
<protein>
    <submittedName>
        <fullName evidence="1">Transposase</fullName>
    </submittedName>
</protein>
<name>A0A0K0EF90_STRER</name>
<accession>A0A0K0EF90</accession>